<reference evidence="2 3" key="1">
    <citation type="submission" date="2018-06" db="EMBL/GenBank/DDBJ databases">
        <title>Genome Sequence of the Brown Rot Fungal Pathogen Monilinia fructigena.</title>
        <authorList>
            <person name="Landi L."/>
            <person name="De Miccolis Angelini R.M."/>
            <person name="Pollastro S."/>
            <person name="Abate D."/>
            <person name="Faretra F."/>
            <person name="Romanazzi G."/>
        </authorList>
    </citation>
    <scope>NUCLEOTIDE SEQUENCE [LARGE SCALE GENOMIC DNA]</scope>
    <source>
        <strain evidence="2 3">Mfrg269</strain>
    </source>
</reference>
<feature type="compositionally biased region" description="Basic and acidic residues" evidence="1">
    <location>
        <begin position="8"/>
        <end position="24"/>
    </location>
</feature>
<dbReference type="OrthoDB" id="843225at2759"/>
<comment type="caution">
    <text evidence="2">The sequence shown here is derived from an EMBL/GenBank/DDBJ whole genome shotgun (WGS) entry which is preliminary data.</text>
</comment>
<organism evidence="2 3">
    <name type="scientific">Monilinia fructigena</name>
    <dbReference type="NCBI Taxonomy" id="38457"/>
    <lineage>
        <taxon>Eukaryota</taxon>
        <taxon>Fungi</taxon>
        <taxon>Dikarya</taxon>
        <taxon>Ascomycota</taxon>
        <taxon>Pezizomycotina</taxon>
        <taxon>Leotiomycetes</taxon>
        <taxon>Helotiales</taxon>
        <taxon>Sclerotiniaceae</taxon>
        <taxon>Monilinia</taxon>
    </lineage>
</organism>
<sequence>MSSISSEELQKTRPSKEGNGKREASNASPERLESTSSPIVLEYAIGKVHTTFQKMIHIYEPAMLIGEPEDEV</sequence>
<dbReference type="EMBL" id="QKRW01000003">
    <property type="protein sequence ID" value="RAL67523.1"/>
    <property type="molecule type" value="Genomic_DNA"/>
</dbReference>
<evidence type="ECO:0000313" key="2">
    <source>
        <dbReference type="EMBL" id="RAL67523.1"/>
    </source>
</evidence>
<protein>
    <submittedName>
        <fullName evidence="2">Uncharacterized protein</fullName>
    </submittedName>
</protein>
<evidence type="ECO:0000256" key="1">
    <source>
        <dbReference type="SAM" id="MobiDB-lite"/>
    </source>
</evidence>
<gene>
    <name evidence="2" type="ORF">DID88_008278</name>
</gene>
<accession>A0A395J797</accession>
<proteinExistence type="predicted"/>
<dbReference type="Proteomes" id="UP000249056">
    <property type="component" value="Unassembled WGS sequence"/>
</dbReference>
<dbReference type="AlphaFoldDB" id="A0A395J797"/>
<name>A0A395J797_9HELO</name>
<evidence type="ECO:0000313" key="3">
    <source>
        <dbReference type="Proteomes" id="UP000249056"/>
    </source>
</evidence>
<feature type="region of interest" description="Disordered" evidence="1">
    <location>
        <begin position="1"/>
        <end position="38"/>
    </location>
</feature>
<keyword evidence="3" id="KW-1185">Reference proteome</keyword>